<dbReference type="SUPFAM" id="SSF89942">
    <property type="entry name" value="eEF1-gamma domain"/>
    <property type="match status" value="1"/>
</dbReference>
<dbReference type="OrthoDB" id="249703at2759"/>
<feature type="domain" description="EF-1-gamma C-terminal" evidence="6">
    <location>
        <begin position="244"/>
        <end position="406"/>
    </location>
</feature>
<dbReference type="SFLD" id="SFLDG00358">
    <property type="entry name" value="Main_(cytGST)"/>
    <property type="match status" value="1"/>
</dbReference>
<dbReference type="InterPro" id="IPR036249">
    <property type="entry name" value="Thioredoxin-like_sf"/>
</dbReference>
<evidence type="ECO:0000259" key="6">
    <source>
        <dbReference type="PROSITE" id="PS50040"/>
    </source>
</evidence>
<dbReference type="EMBL" id="KV454211">
    <property type="protein sequence ID" value="ODQ59212.1"/>
    <property type="molecule type" value="Genomic_DNA"/>
</dbReference>
<dbReference type="PROSITE" id="PS50040">
    <property type="entry name" value="EF1G_C"/>
    <property type="match status" value="1"/>
</dbReference>
<dbReference type="AlphaFoldDB" id="A0A1E3P2U7"/>
<dbReference type="Gene3D" id="3.40.30.10">
    <property type="entry name" value="Glutaredoxin"/>
    <property type="match status" value="1"/>
</dbReference>
<dbReference type="Proteomes" id="UP000094112">
    <property type="component" value="Unassembled WGS sequence"/>
</dbReference>
<feature type="compositionally biased region" description="Low complexity" evidence="5">
    <location>
        <begin position="221"/>
        <end position="238"/>
    </location>
</feature>
<keyword evidence="3 4" id="KW-0648">Protein biosynthesis</keyword>
<proteinExistence type="predicted"/>
<evidence type="ECO:0000256" key="4">
    <source>
        <dbReference type="PROSITE-ProRule" id="PRU00519"/>
    </source>
</evidence>
<comment type="pathway">
    <text evidence="1">Protein biosynthesis; polypeptide chain elongation.</text>
</comment>
<evidence type="ECO:0008006" key="10">
    <source>
        <dbReference type="Google" id="ProtNLM"/>
    </source>
</evidence>
<feature type="compositionally biased region" description="Basic and acidic residues" evidence="5">
    <location>
        <begin position="211"/>
        <end position="220"/>
    </location>
</feature>
<keyword evidence="2 4" id="KW-0251">Elongation factor</keyword>
<keyword evidence="9" id="KW-1185">Reference proteome</keyword>
<dbReference type="FunFam" id="3.40.30.10:FF:000142">
    <property type="entry name" value="Elongation factor 1 gamma"/>
    <property type="match status" value="1"/>
</dbReference>
<name>A0A1E3P2U7_WICAA</name>
<organism evidence="8 9">
    <name type="scientific">Wickerhamomyces anomalus (strain ATCC 58044 / CBS 1984 / NCYC 433 / NRRL Y-366-8)</name>
    <name type="common">Yeast</name>
    <name type="synonym">Hansenula anomala</name>
    <dbReference type="NCBI Taxonomy" id="683960"/>
    <lineage>
        <taxon>Eukaryota</taxon>
        <taxon>Fungi</taxon>
        <taxon>Dikarya</taxon>
        <taxon>Ascomycota</taxon>
        <taxon>Saccharomycotina</taxon>
        <taxon>Saccharomycetes</taxon>
        <taxon>Phaffomycetales</taxon>
        <taxon>Wickerhamomycetaceae</taxon>
        <taxon>Wickerhamomyces</taxon>
    </lineage>
</organism>
<dbReference type="InterPro" id="IPR001662">
    <property type="entry name" value="EF1B_G_C"/>
</dbReference>
<dbReference type="InterPro" id="IPR050802">
    <property type="entry name" value="EF-GSTs"/>
</dbReference>
<evidence type="ECO:0000313" key="8">
    <source>
        <dbReference type="EMBL" id="ODQ59212.1"/>
    </source>
</evidence>
<accession>A0A1E3P2U7</accession>
<dbReference type="Pfam" id="PF00043">
    <property type="entry name" value="GST_C"/>
    <property type="match status" value="1"/>
</dbReference>
<dbReference type="RefSeq" id="XP_019038419.1">
    <property type="nucleotide sequence ID" value="XM_019181904.1"/>
</dbReference>
<evidence type="ECO:0000259" key="7">
    <source>
        <dbReference type="PROSITE" id="PS50405"/>
    </source>
</evidence>
<dbReference type="InterPro" id="IPR004045">
    <property type="entry name" value="Glutathione_S-Trfase_N"/>
</dbReference>
<reference evidence="8 9" key="1">
    <citation type="journal article" date="2016" name="Proc. Natl. Acad. Sci. U.S.A.">
        <title>Comparative genomics of biotechnologically important yeasts.</title>
        <authorList>
            <person name="Riley R."/>
            <person name="Haridas S."/>
            <person name="Wolfe K.H."/>
            <person name="Lopes M.R."/>
            <person name="Hittinger C.T."/>
            <person name="Goeker M."/>
            <person name="Salamov A.A."/>
            <person name="Wisecaver J.H."/>
            <person name="Long T.M."/>
            <person name="Calvey C.H."/>
            <person name="Aerts A.L."/>
            <person name="Barry K.W."/>
            <person name="Choi C."/>
            <person name="Clum A."/>
            <person name="Coughlan A.Y."/>
            <person name="Deshpande S."/>
            <person name="Douglass A.P."/>
            <person name="Hanson S.J."/>
            <person name="Klenk H.-P."/>
            <person name="LaButti K.M."/>
            <person name="Lapidus A."/>
            <person name="Lindquist E.A."/>
            <person name="Lipzen A.M."/>
            <person name="Meier-Kolthoff J.P."/>
            <person name="Ohm R.A."/>
            <person name="Otillar R.P."/>
            <person name="Pangilinan J.L."/>
            <person name="Peng Y."/>
            <person name="Rokas A."/>
            <person name="Rosa C.A."/>
            <person name="Scheuner C."/>
            <person name="Sibirny A.A."/>
            <person name="Slot J.C."/>
            <person name="Stielow J.B."/>
            <person name="Sun H."/>
            <person name="Kurtzman C.P."/>
            <person name="Blackwell M."/>
            <person name="Grigoriev I.V."/>
            <person name="Jeffries T.W."/>
        </authorList>
    </citation>
    <scope>NUCLEOTIDE SEQUENCE [LARGE SCALE GENOMIC DNA]</scope>
    <source>
        <strain evidence="9">ATCC 58044 / CBS 1984 / NCYC 433 / NRRL Y-366-8</strain>
    </source>
</reference>
<dbReference type="InterPro" id="IPR040079">
    <property type="entry name" value="Glutathione_S-Trfase"/>
</dbReference>
<dbReference type="GO" id="GO:0005085">
    <property type="term" value="F:guanyl-nucleotide exchange factor activity"/>
    <property type="evidence" value="ECO:0007669"/>
    <property type="project" value="UniProtKB-ARBA"/>
</dbReference>
<dbReference type="Gene3D" id="3.30.70.1010">
    <property type="entry name" value="Translation elongation factor EF1B, gamma chain, conserved domain"/>
    <property type="match status" value="1"/>
</dbReference>
<feature type="domain" description="GST C-terminal" evidence="7">
    <location>
        <begin position="81"/>
        <end position="207"/>
    </location>
</feature>
<dbReference type="Pfam" id="PF02798">
    <property type="entry name" value="GST_N"/>
    <property type="match status" value="1"/>
</dbReference>
<gene>
    <name evidence="8" type="ORF">WICANDRAFT_31960</name>
</gene>
<evidence type="ECO:0000256" key="5">
    <source>
        <dbReference type="SAM" id="MobiDB-lite"/>
    </source>
</evidence>
<dbReference type="InterPro" id="IPR010987">
    <property type="entry name" value="Glutathione-S-Trfase_C-like"/>
</dbReference>
<dbReference type="SUPFAM" id="SSF52833">
    <property type="entry name" value="Thioredoxin-like"/>
    <property type="match status" value="1"/>
</dbReference>
<dbReference type="InterPro" id="IPR036282">
    <property type="entry name" value="Glutathione-S-Trfase_C_sf"/>
</dbReference>
<protein>
    <recommendedName>
        <fullName evidence="10">Elongation factor 1-gamma 1</fullName>
    </recommendedName>
</protein>
<dbReference type="CDD" id="cd03181">
    <property type="entry name" value="GST_C_EF1Bgamma_like"/>
    <property type="match status" value="1"/>
</dbReference>
<dbReference type="GO" id="GO:0003746">
    <property type="term" value="F:translation elongation factor activity"/>
    <property type="evidence" value="ECO:0007669"/>
    <property type="project" value="UniProtKB-UniRule"/>
</dbReference>
<dbReference type="PANTHER" id="PTHR43986:SF1">
    <property type="entry name" value="ELONGATION FACTOR 1-GAMMA"/>
    <property type="match status" value="1"/>
</dbReference>
<dbReference type="InterPro" id="IPR004046">
    <property type="entry name" value="GST_C"/>
</dbReference>
<dbReference type="InterPro" id="IPR036433">
    <property type="entry name" value="EF1B_G_C_sf"/>
</dbReference>
<dbReference type="Pfam" id="PF00647">
    <property type="entry name" value="EF1G"/>
    <property type="match status" value="1"/>
</dbReference>
<dbReference type="FunFam" id="3.30.70.1010:FF:000001">
    <property type="entry name" value="Elongation factor 1-gamma 1"/>
    <property type="match status" value="1"/>
</dbReference>
<dbReference type="PANTHER" id="PTHR43986">
    <property type="entry name" value="ELONGATION FACTOR 1-GAMMA"/>
    <property type="match status" value="1"/>
</dbReference>
<dbReference type="GO" id="GO:0005634">
    <property type="term" value="C:nucleus"/>
    <property type="evidence" value="ECO:0007669"/>
    <property type="project" value="TreeGrafter"/>
</dbReference>
<dbReference type="Gene3D" id="1.20.1050.10">
    <property type="match status" value="1"/>
</dbReference>
<evidence type="ECO:0000256" key="1">
    <source>
        <dbReference type="ARBA" id="ARBA00004815"/>
    </source>
</evidence>
<dbReference type="SMART" id="SM01183">
    <property type="entry name" value="EF1G"/>
    <property type="match status" value="1"/>
</dbReference>
<dbReference type="GeneID" id="30199150"/>
<dbReference type="CDD" id="cd03044">
    <property type="entry name" value="GST_N_EF1Bgamma"/>
    <property type="match status" value="1"/>
</dbReference>
<dbReference type="GO" id="GO:0005737">
    <property type="term" value="C:cytoplasm"/>
    <property type="evidence" value="ECO:0007669"/>
    <property type="project" value="TreeGrafter"/>
</dbReference>
<evidence type="ECO:0000313" key="9">
    <source>
        <dbReference type="Proteomes" id="UP000094112"/>
    </source>
</evidence>
<feature type="region of interest" description="Disordered" evidence="5">
    <location>
        <begin position="211"/>
        <end position="247"/>
    </location>
</feature>
<evidence type="ECO:0000256" key="3">
    <source>
        <dbReference type="ARBA" id="ARBA00022917"/>
    </source>
</evidence>
<sequence length="406" mass="45813">MSQGTLYVGESSRGLLLKGLIKHYKLDINVTDRDATYQKLFPLGKVPAFVGPKGYKLTEVIAIVLYVISLGDEKSPLLGKNNREYAQIIRWLSLANSEWLPAIGSAFGPLIGRVPYNKKQVTDSSAAADKVASVFEARLAEFTYLVGERITLADLFAASLATRGFNYLWGKEWRAKYPNVVRWFTTVTAHPILADQYKNFEFRDAPVEFTPPKKEKKEQAPKAAAPKAAPKPAAEAPAEPAPKPKHPLELLGKSTNFNLDEWKRFYSNEETRETALPWFWEHYDPSEWSLWRVDYKYNDELTLTFMSNNLLGGFFNRLSASTKYLFGSGVVYGENNNNGIVGVFLVRGQEHEPAFNVAPDWESYSFAKLDPSKPEDKTFVDDVFAWDKPLTINGETREVADGKVFK</sequence>
<evidence type="ECO:0000256" key="2">
    <source>
        <dbReference type="ARBA" id="ARBA00022768"/>
    </source>
</evidence>
<dbReference type="FunFam" id="1.20.1050.10:FF:000006">
    <property type="entry name" value="Elongation factor 1 gamma"/>
    <property type="match status" value="1"/>
</dbReference>
<dbReference type="PROSITE" id="PS50405">
    <property type="entry name" value="GST_CTER"/>
    <property type="match status" value="1"/>
</dbReference>
<dbReference type="SFLD" id="SFLDS00019">
    <property type="entry name" value="Glutathione_Transferase_(cytos"/>
    <property type="match status" value="1"/>
</dbReference>
<dbReference type="SUPFAM" id="SSF47616">
    <property type="entry name" value="GST C-terminal domain-like"/>
    <property type="match status" value="1"/>
</dbReference>
<dbReference type="STRING" id="683960.A0A1E3P2U7"/>